<dbReference type="Proteomes" id="UP000386466">
    <property type="component" value="Unassembled WGS sequence"/>
</dbReference>
<dbReference type="PANTHER" id="PTHR22245">
    <property type="entry name" value="COILED-COIL DOMAIN-CONTAINING PROTEIN 144A-RELATED"/>
    <property type="match status" value="1"/>
</dbReference>
<dbReference type="AlphaFoldDB" id="A0A485NT69"/>
<evidence type="ECO:0000313" key="1">
    <source>
        <dbReference type="EMBL" id="VFV35284.1"/>
    </source>
</evidence>
<proteinExistence type="predicted"/>
<dbReference type="EMBL" id="CAAGRJ010020895">
    <property type="protein sequence ID" value="VFV35284.1"/>
    <property type="molecule type" value="Genomic_DNA"/>
</dbReference>
<gene>
    <name evidence="1" type="ORF">LYPA_23C000371</name>
</gene>
<name>A0A485NT69_LYNPA</name>
<organism evidence="1 2">
    <name type="scientific">Lynx pardinus</name>
    <name type="common">Iberian lynx</name>
    <name type="synonym">Felis pardina</name>
    <dbReference type="NCBI Taxonomy" id="191816"/>
    <lineage>
        <taxon>Eukaryota</taxon>
        <taxon>Metazoa</taxon>
        <taxon>Chordata</taxon>
        <taxon>Craniata</taxon>
        <taxon>Vertebrata</taxon>
        <taxon>Euteleostomi</taxon>
        <taxon>Mammalia</taxon>
        <taxon>Eutheria</taxon>
        <taxon>Laurasiatheria</taxon>
        <taxon>Carnivora</taxon>
        <taxon>Feliformia</taxon>
        <taxon>Felidae</taxon>
        <taxon>Felinae</taxon>
        <taxon>Lynx</taxon>
    </lineage>
</organism>
<dbReference type="PANTHER" id="PTHR22245:SF3">
    <property type="entry name" value="COILED-COIL DOMAIN-CONTAINING PROTEIN 144A-RELATED"/>
    <property type="match status" value="1"/>
</dbReference>
<feature type="non-terminal residue" evidence="1">
    <location>
        <position position="77"/>
    </location>
</feature>
<dbReference type="InterPro" id="IPR040118">
    <property type="entry name" value="C144A/B/C"/>
</dbReference>
<accession>A0A485NT69</accession>
<protein>
    <submittedName>
        <fullName evidence="1">Uncharacterized protein</fullName>
    </submittedName>
</protein>
<evidence type="ECO:0000313" key="2">
    <source>
        <dbReference type="Proteomes" id="UP000386466"/>
    </source>
</evidence>
<sequence>MKRTVQTKRDDISAVTNTYEKTNQYKTFFQKPLYADNASTHNYKSIDSELEIVSSSSASSFPASEVYLSEDLHQDMQ</sequence>
<keyword evidence="2" id="KW-1185">Reference proteome</keyword>
<reference evidence="1 2" key="1">
    <citation type="submission" date="2019-01" db="EMBL/GenBank/DDBJ databases">
        <authorList>
            <person name="Alioto T."/>
            <person name="Alioto T."/>
        </authorList>
    </citation>
    <scope>NUCLEOTIDE SEQUENCE [LARGE SCALE GENOMIC DNA]</scope>
</reference>